<name>A0A9P4NIH9_9PEZI</name>
<keyword evidence="9" id="KW-1185">Reference proteome</keyword>
<dbReference type="InterPro" id="IPR036188">
    <property type="entry name" value="FAD/NAD-bd_sf"/>
</dbReference>
<comment type="caution">
    <text evidence="8">The sequence shown here is derived from an EMBL/GenBank/DDBJ whole genome shotgun (WGS) entry which is preliminary data.</text>
</comment>
<evidence type="ECO:0000256" key="6">
    <source>
        <dbReference type="ARBA" id="ARBA00023033"/>
    </source>
</evidence>
<evidence type="ECO:0000256" key="3">
    <source>
        <dbReference type="ARBA" id="ARBA00022630"/>
    </source>
</evidence>
<evidence type="ECO:0000256" key="5">
    <source>
        <dbReference type="ARBA" id="ARBA00023002"/>
    </source>
</evidence>
<keyword evidence="3" id="KW-0285">Flavoprotein</keyword>
<evidence type="ECO:0000313" key="9">
    <source>
        <dbReference type="Proteomes" id="UP000800235"/>
    </source>
</evidence>
<evidence type="ECO:0000256" key="4">
    <source>
        <dbReference type="ARBA" id="ARBA00022827"/>
    </source>
</evidence>
<dbReference type="EMBL" id="MU007086">
    <property type="protein sequence ID" value="KAF2422981.1"/>
    <property type="molecule type" value="Genomic_DNA"/>
</dbReference>
<evidence type="ECO:0000256" key="2">
    <source>
        <dbReference type="ARBA" id="ARBA00007992"/>
    </source>
</evidence>
<dbReference type="GO" id="GO:0004497">
    <property type="term" value="F:monooxygenase activity"/>
    <property type="evidence" value="ECO:0007669"/>
    <property type="project" value="UniProtKB-KW"/>
</dbReference>
<comment type="similarity">
    <text evidence="2">Belongs to the paxM FAD-dependent monooxygenase family.</text>
</comment>
<dbReference type="Gene3D" id="3.50.50.60">
    <property type="entry name" value="FAD/NAD(P)-binding domain"/>
    <property type="match status" value="1"/>
</dbReference>
<keyword evidence="5" id="KW-0560">Oxidoreductase</keyword>
<dbReference type="InterPro" id="IPR050493">
    <property type="entry name" value="FAD-dep_Monooxygenase_BioMet"/>
</dbReference>
<keyword evidence="6" id="KW-0503">Monooxygenase</keyword>
<evidence type="ECO:0000313" key="8">
    <source>
        <dbReference type="EMBL" id="KAF2422981.1"/>
    </source>
</evidence>
<proteinExistence type="inferred from homology"/>
<dbReference type="PANTHER" id="PTHR13789:SF315">
    <property type="entry name" value="FAD-DEPENDENT MONOOXYGENASE MDPD"/>
    <property type="match status" value="1"/>
</dbReference>
<comment type="cofactor">
    <cofactor evidence="1">
        <name>FAD</name>
        <dbReference type="ChEBI" id="CHEBI:57692"/>
    </cofactor>
</comment>
<dbReference type="AlphaFoldDB" id="A0A9P4NIH9"/>
<dbReference type="Pfam" id="PF01494">
    <property type="entry name" value="FAD_binding_3"/>
    <property type="match status" value="1"/>
</dbReference>
<accession>A0A9P4NIH9</accession>
<organism evidence="8 9">
    <name type="scientific">Tothia fuscella</name>
    <dbReference type="NCBI Taxonomy" id="1048955"/>
    <lineage>
        <taxon>Eukaryota</taxon>
        <taxon>Fungi</taxon>
        <taxon>Dikarya</taxon>
        <taxon>Ascomycota</taxon>
        <taxon>Pezizomycotina</taxon>
        <taxon>Dothideomycetes</taxon>
        <taxon>Pleosporomycetidae</taxon>
        <taxon>Venturiales</taxon>
        <taxon>Cylindrosympodiaceae</taxon>
        <taxon>Tothia</taxon>
    </lineage>
</organism>
<protein>
    <submittedName>
        <fullName evidence="8">FAD/NAD(P)-binding domain-containing protein</fullName>
    </submittedName>
</protein>
<feature type="domain" description="FAD-binding" evidence="7">
    <location>
        <begin position="15"/>
        <end position="355"/>
    </location>
</feature>
<evidence type="ECO:0000259" key="7">
    <source>
        <dbReference type="Pfam" id="PF01494"/>
    </source>
</evidence>
<reference evidence="8" key="1">
    <citation type="journal article" date="2020" name="Stud. Mycol.">
        <title>101 Dothideomycetes genomes: a test case for predicting lifestyles and emergence of pathogens.</title>
        <authorList>
            <person name="Haridas S."/>
            <person name="Albert R."/>
            <person name="Binder M."/>
            <person name="Bloem J."/>
            <person name="Labutti K."/>
            <person name="Salamov A."/>
            <person name="Andreopoulos B."/>
            <person name="Baker S."/>
            <person name="Barry K."/>
            <person name="Bills G."/>
            <person name="Bluhm B."/>
            <person name="Cannon C."/>
            <person name="Castanera R."/>
            <person name="Culley D."/>
            <person name="Daum C."/>
            <person name="Ezra D."/>
            <person name="Gonzalez J."/>
            <person name="Henrissat B."/>
            <person name="Kuo A."/>
            <person name="Liang C."/>
            <person name="Lipzen A."/>
            <person name="Lutzoni F."/>
            <person name="Magnuson J."/>
            <person name="Mondo S."/>
            <person name="Nolan M."/>
            <person name="Ohm R."/>
            <person name="Pangilinan J."/>
            <person name="Park H.-J."/>
            <person name="Ramirez L."/>
            <person name="Alfaro M."/>
            <person name="Sun H."/>
            <person name="Tritt A."/>
            <person name="Yoshinaga Y."/>
            <person name="Zwiers L.-H."/>
            <person name="Turgeon B."/>
            <person name="Goodwin S."/>
            <person name="Spatafora J."/>
            <person name="Crous P."/>
            <person name="Grigoriev I."/>
        </authorList>
    </citation>
    <scope>NUCLEOTIDE SEQUENCE</scope>
    <source>
        <strain evidence="8">CBS 130266</strain>
    </source>
</reference>
<keyword evidence="4" id="KW-0274">FAD</keyword>
<evidence type="ECO:0000256" key="1">
    <source>
        <dbReference type="ARBA" id="ARBA00001974"/>
    </source>
</evidence>
<dbReference type="OrthoDB" id="16820at2759"/>
<dbReference type="Proteomes" id="UP000800235">
    <property type="component" value="Unassembled WGS sequence"/>
</dbReference>
<dbReference type="PRINTS" id="PR00420">
    <property type="entry name" value="RNGMNOXGNASE"/>
</dbReference>
<dbReference type="PANTHER" id="PTHR13789">
    <property type="entry name" value="MONOOXYGENASE"/>
    <property type="match status" value="1"/>
</dbReference>
<dbReference type="GO" id="GO:0071949">
    <property type="term" value="F:FAD binding"/>
    <property type="evidence" value="ECO:0007669"/>
    <property type="project" value="InterPro"/>
</dbReference>
<dbReference type="InterPro" id="IPR002938">
    <property type="entry name" value="FAD-bd"/>
</dbReference>
<gene>
    <name evidence="8" type="ORF">EJ08DRAFT_462361</name>
</gene>
<dbReference type="SUPFAM" id="SSF51905">
    <property type="entry name" value="FAD/NAD(P)-binding domain"/>
    <property type="match status" value="1"/>
</dbReference>
<sequence>MTYGHGFTRSPPNDIKVLISGAGTGGLMTALECWKKGCEVRIIERASVSNTQGDSYTIGPSAINAVCQWPEMKKDIDRIAYDPLFAMNNVKLETLKGPMKVGAIIQEGSKAERIGYYMRPEFQEMLLSQLDKIGVEVEYERPVVDYFEDEKSGQAGVVLQDGSRLQADVVVAADGIRTASSPLVVGEPVPAKSSGHAIFRVAYPVELAVADPLVAERFKLDKDGNSVLEMFHGPDTFGLFWRNDKWMNWAIDHLDSRGTSEESWSNRVDSSEALKFTATIPGWSEVANRVIKATPANTLVDWTLMWRDPQPKWTSPGGRVVQIGDAAHTFIPSSGNGGTQAIEDAVSLATCIAAAGKNNLPNATRVHNLLRFERVSFIQAMGVANRDRHNTNKAKHKQNRNFVWGTWLVDHNPEEYALDNFTSALANITTGAPFKNSNTPPGVAYQPWTMDGLAEALEKGEPSILDGDWI</sequence>